<evidence type="ECO:0000259" key="13">
    <source>
        <dbReference type="Pfam" id="PF17941"/>
    </source>
</evidence>
<evidence type="ECO:0000259" key="11">
    <source>
        <dbReference type="Pfam" id="PF13089"/>
    </source>
</evidence>
<feature type="domain" description="Polyphosphate kinase middle" evidence="10">
    <location>
        <begin position="123"/>
        <end position="305"/>
    </location>
</feature>
<dbReference type="AlphaFoldDB" id="A0A1E5G0Y6"/>
<dbReference type="Pfam" id="PF13090">
    <property type="entry name" value="PP_kinase_C"/>
    <property type="match status" value="1"/>
</dbReference>
<keyword evidence="6 8" id="KW-0067">ATP-binding</keyword>
<dbReference type="FunFam" id="3.30.870.10:FF:000001">
    <property type="entry name" value="Polyphosphate kinase"/>
    <property type="match status" value="1"/>
</dbReference>
<evidence type="ECO:0000256" key="8">
    <source>
        <dbReference type="HAMAP-Rule" id="MF_00347"/>
    </source>
</evidence>
<dbReference type="CDD" id="cd09168">
    <property type="entry name" value="PLDc_PaPPK1_C2_like"/>
    <property type="match status" value="1"/>
</dbReference>
<feature type="binding site" evidence="8">
    <location>
        <position position="469"/>
    </location>
    <ligand>
        <name>ATP</name>
        <dbReference type="ChEBI" id="CHEBI:30616"/>
    </ligand>
</feature>
<dbReference type="InterPro" id="IPR041108">
    <property type="entry name" value="PP_kinase_C_1"/>
</dbReference>
<dbReference type="SUPFAM" id="SSF56024">
    <property type="entry name" value="Phospholipase D/nuclease"/>
    <property type="match status" value="2"/>
</dbReference>
<feature type="domain" description="Polyphosphate kinase C-terminal" evidence="13">
    <location>
        <begin position="332"/>
        <end position="497"/>
    </location>
</feature>
<dbReference type="Proteomes" id="UP000094296">
    <property type="component" value="Unassembled WGS sequence"/>
</dbReference>
<dbReference type="InterPro" id="IPR003414">
    <property type="entry name" value="PP_kinase"/>
</dbReference>
<feature type="binding site" evidence="8">
    <location>
        <position position="565"/>
    </location>
    <ligand>
        <name>ATP</name>
        <dbReference type="ChEBI" id="CHEBI:30616"/>
    </ligand>
</feature>
<dbReference type="Gene3D" id="3.30.1840.10">
    <property type="entry name" value="Polyphosphate kinase middle domain"/>
    <property type="match status" value="1"/>
</dbReference>
<keyword evidence="7 8" id="KW-0460">Magnesium</keyword>
<keyword evidence="4 8" id="KW-0547">Nucleotide-binding</keyword>
<dbReference type="PIRSF" id="PIRSF015589">
    <property type="entry name" value="PP_kinase"/>
    <property type="match status" value="1"/>
</dbReference>
<dbReference type="InterPro" id="IPR025200">
    <property type="entry name" value="PPK_C_dom2"/>
</dbReference>
<name>A0A1E5G0Y6_9FIRM</name>
<keyword evidence="15" id="KW-1185">Reference proteome</keyword>
<feature type="domain" description="Polyphosphate kinase C-terminal" evidence="12">
    <location>
        <begin position="506"/>
        <end position="666"/>
    </location>
</feature>
<evidence type="ECO:0000256" key="6">
    <source>
        <dbReference type="ARBA" id="ARBA00022840"/>
    </source>
</evidence>
<dbReference type="GO" id="GO:0005524">
    <property type="term" value="F:ATP binding"/>
    <property type="evidence" value="ECO:0007669"/>
    <property type="project" value="UniProtKB-KW"/>
</dbReference>
<dbReference type="Gene3D" id="1.20.58.310">
    <property type="entry name" value="Polyphosphate kinase N-terminal domain"/>
    <property type="match status" value="1"/>
</dbReference>
<dbReference type="GO" id="GO:0009358">
    <property type="term" value="C:polyphosphate kinase complex"/>
    <property type="evidence" value="ECO:0007669"/>
    <property type="project" value="InterPro"/>
</dbReference>
<accession>A0A1E5G0Y6</accession>
<dbReference type="STRING" id="766136.BHF68_07435"/>
<keyword evidence="3 8" id="KW-0479">Metal-binding</keyword>
<comment type="PTM">
    <text evidence="8 9">An intermediate of this reaction is the autophosphorylated ppk in which a phosphate is covalently linked to a histidine residue through a N-P bond.</text>
</comment>
<evidence type="ECO:0000256" key="9">
    <source>
        <dbReference type="RuleBase" id="RU003800"/>
    </source>
</evidence>
<dbReference type="Gene3D" id="3.30.870.10">
    <property type="entry name" value="Endonuclease Chain A"/>
    <property type="match status" value="2"/>
</dbReference>
<keyword evidence="5 8" id="KW-0418">Kinase</keyword>
<dbReference type="SUPFAM" id="SSF140356">
    <property type="entry name" value="PPK N-terminal domain-like"/>
    <property type="match status" value="1"/>
</dbReference>
<feature type="binding site" evidence="8">
    <location>
        <position position="593"/>
    </location>
    <ligand>
        <name>ATP</name>
        <dbReference type="ChEBI" id="CHEBI:30616"/>
    </ligand>
</feature>
<protein>
    <recommendedName>
        <fullName evidence="8 9">Polyphosphate kinase</fullName>
        <ecNumber evidence="8 9">2.7.4.1</ecNumber>
    </recommendedName>
    <alternativeName>
        <fullName evidence="8">ATP-polyphosphate phosphotransferase</fullName>
    </alternativeName>
    <alternativeName>
        <fullName evidence="8">Polyphosphoric acid kinase</fullName>
    </alternativeName>
</protein>
<dbReference type="GO" id="GO:0046872">
    <property type="term" value="F:metal ion binding"/>
    <property type="evidence" value="ECO:0007669"/>
    <property type="project" value="UniProtKB-KW"/>
</dbReference>
<organism evidence="14 15">
    <name type="scientific">Desulfuribacillus alkaliarsenatis</name>
    <dbReference type="NCBI Taxonomy" id="766136"/>
    <lineage>
        <taxon>Bacteria</taxon>
        <taxon>Bacillati</taxon>
        <taxon>Bacillota</taxon>
        <taxon>Desulfuribacillia</taxon>
        <taxon>Desulfuribacillales</taxon>
        <taxon>Desulfuribacillaceae</taxon>
        <taxon>Desulfuribacillus</taxon>
    </lineage>
</organism>
<comment type="function">
    <text evidence="8 9">Catalyzes the reversible transfer of the terminal phosphate of ATP to form a long-chain polyphosphate (polyP).</text>
</comment>
<feature type="domain" description="Polyphosphate kinase N-terminal" evidence="11">
    <location>
        <begin position="7"/>
        <end position="113"/>
    </location>
</feature>
<dbReference type="InterPro" id="IPR036830">
    <property type="entry name" value="PP_kinase_middle_dom_sf"/>
</dbReference>
<evidence type="ECO:0000256" key="5">
    <source>
        <dbReference type="ARBA" id="ARBA00022777"/>
    </source>
</evidence>
<evidence type="ECO:0000256" key="3">
    <source>
        <dbReference type="ARBA" id="ARBA00022723"/>
    </source>
</evidence>
<dbReference type="EMBL" id="MIJE01000031">
    <property type="protein sequence ID" value="OEF96480.1"/>
    <property type="molecule type" value="Genomic_DNA"/>
</dbReference>
<dbReference type="SUPFAM" id="SSF143724">
    <property type="entry name" value="PHP14-like"/>
    <property type="match status" value="1"/>
</dbReference>
<dbReference type="GO" id="GO:0008976">
    <property type="term" value="F:polyphosphate kinase activity"/>
    <property type="evidence" value="ECO:0007669"/>
    <property type="project" value="UniProtKB-UniRule"/>
</dbReference>
<evidence type="ECO:0000259" key="12">
    <source>
        <dbReference type="Pfam" id="PF13090"/>
    </source>
</evidence>
<evidence type="ECO:0000256" key="4">
    <source>
        <dbReference type="ARBA" id="ARBA00022741"/>
    </source>
</evidence>
<feature type="binding site" evidence="8">
    <location>
        <position position="45"/>
    </location>
    <ligand>
        <name>ATP</name>
        <dbReference type="ChEBI" id="CHEBI:30616"/>
    </ligand>
</feature>
<feature type="binding site" evidence="8">
    <location>
        <position position="376"/>
    </location>
    <ligand>
        <name>Mg(2+)</name>
        <dbReference type="ChEBI" id="CHEBI:18420"/>
    </ligand>
</feature>
<keyword evidence="1 8" id="KW-0597">Phosphoprotein</keyword>
<comment type="similarity">
    <text evidence="8 9">Belongs to the polyphosphate kinase 1 (PPK1) family.</text>
</comment>
<comment type="caution">
    <text evidence="14">The sequence shown here is derived from an EMBL/GenBank/DDBJ whole genome shotgun (WGS) entry which is preliminary data.</text>
</comment>
<dbReference type="NCBIfam" id="NF003917">
    <property type="entry name" value="PRK05443.1-1"/>
    <property type="match status" value="1"/>
</dbReference>
<dbReference type="Pfam" id="PF02503">
    <property type="entry name" value="PP_kinase"/>
    <property type="match status" value="1"/>
</dbReference>
<evidence type="ECO:0000256" key="1">
    <source>
        <dbReference type="ARBA" id="ARBA00022553"/>
    </source>
</evidence>
<dbReference type="OrthoDB" id="9761456at2"/>
<dbReference type="PANTHER" id="PTHR30218">
    <property type="entry name" value="POLYPHOSPHATE KINASE"/>
    <property type="match status" value="1"/>
</dbReference>
<keyword evidence="2 8" id="KW-0808">Transferase</keyword>
<dbReference type="PANTHER" id="PTHR30218:SF0">
    <property type="entry name" value="POLYPHOSPHATE KINASE"/>
    <property type="match status" value="1"/>
</dbReference>
<evidence type="ECO:0000259" key="10">
    <source>
        <dbReference type="Pfam" id="PF02503"/>
    </source>
</evidence>
<reference evidence="14 15" key="1">
    <citation type="submission" date="2016-09" db="EMBL/GenBank/DDBJ databases">
        <title>Draft genome sequence for the type strain of Desulfuribacillus alkaliarsenatis AHT28, an obligately anaerobic, sulfidogenic bacterium isolated from Russian soda lake sediments.</title>
        <authorList>
            <person name="Abin C.A."/>
            <person name="Hollibaugh J.T."/>
        </authorList>
    </citation>
    <scope>NUCLEOTIDE SEQUENCE [LARGE SCALE GENOMIC DNA]</scope>
    <source>
        <strain evidence="14 15">AHT28</strain>
    </source>
</reference>
<dbReference type="EC" id="2.7.4.1" evidence="8 9"/>
<dbReference type="RefSeq" id="WP_069643489.1">
    <property type="nucleotide sequence ID" value="NZ_MIJE01000031.1"/>
</dbReference>
<comment type="catalytic activity">
    <reaction evidence="8 9">
        <text>[phosphate](n) + ATP = [phosphate](n+1) + ADP</text>
        <dbReference type="Rhea" id="RHEA:19573"/>
        <dbReference type="Rhea" id="RHEA-COMP:9859"/>
        <dbReference type="Rhea" id="RHEA-COMP:14280"/>
        <dbReference type="ChEBI" id="CHEBI:16838"/>
        <dbReference type="ChEBI" id="CHEBI:30616"/>
        <dbReference type="ChEBI" id="CHEBI:456216"/>
        <dbReference type="EC" id="2.7.4.1"/>
    </reaction>
</comment>
<dbReference type="NCBIfam" id="NF003918">
    <property type="entry name" value="PRK05443.1-2"/>
    <property type="match status" value="1"/>
</dbReference>
<dbReference type="InterPro" id="IPR025198">
    <property type="entry name" value="PPK_N_dom"/>
</dbReference>
<dbReference type="Pfam" id="PF17941">
    <property type="entry name" value="PP_kinase_C_1"/>
    <property type="match status" value="1"/>
</dbReference>
<proteinExistence type="inferred from homology"/>
<dbReference type="InterPro" id="IPR036832">
    <property type="entry name" value="PPK_N_dom_sf"/>
</dbReference>
<dbReference type="NCBIfam" id="NF003921">
    <property type="entry name" value="PRK05443.2-2"/>
    <property type="match status" value="1"/>
</dbReference>
<evidence type="ECO:0000313" key="14">
    <source>
        <dbReference type="EMBL" id="OEF96480.1"/>
    </source>
</evidence>
<sequence length="706" mass="80982">MENTEYYINREISWIAFNRRVLSEAEDETNPILERVKFLAISASNFDEFFMVRVAHLKDQLKAGLSVPENKTMMSPRQQIKVINNEAHNFVTSQYQIWNEQILPTLDAEGISILSAQELNDKQKCFINEYFYNNIYPTLTPLAVDACRPFPLLLNKSLNLAVLLEAEASKNNHKTLFAVVQVPSVLPRFVELPWDNEDESKFILLEDVIKQFVDVLFSGNRIISVSPFRITRNADIILDEEAASDLLEEIEKEVKKRSRGATVRLEVQHDCDPTIEEFLRQSLNIHHKDIYKAEGPLDLSFLMKFSNIEGYDELLHEAMPPQPPQDFMGETNIFEAIAKKDILVHHPYESFEPVILMLKQAAEDPNVLAVKQTLYRVSGNSPIIKYLMRAAENGKQVTVVVELKARFDEENNIVWARKLEEAGCHVIYGLVGYKIHCKLLLVVRQEKNMIKRYVHMGTGNYNESTAKLYTDIGMFTANDDLGIDASAIFNHLSGYMKTPVWRKIYAAPLGMRDKFIELIEQEIEHVKAGKTGRIIAKMNSLTDKDIIQALFKASMAGVKIDLIIRGICCLRPGIEGLSDNITVRSIVGRFLEHSRIYYFANAGDEIIYLSSADWMTRNLSRRVETMFPILQENLKERIKDILDANLKDNVKARILNKDGSYAKLSSVEPFSCQLYLYQQAKEIAQRQGSFYYKVRTKVADDMYDEE</sequence>
<evidence type="ECO:0000313" key="15">
    <source>
        <dbReference type="Proteomes" id="UP000094296"/>
    </source>
</evidence>
<comment type="cofactor">
    <cofactor evidence="8">
        <name>Mg(2+)</name>
        <dbReference type="ChEBI" id="CHEBI:18420"/>
    </cofactor>
</comment>
<dbReference type="HAMAP" id="MF_00347">
    <property type="entry name" value="Polyphosphate_kinase"/>
    <property type="match status" value="1"/>
</dbReference>
<evidence type="ECO:0000256" key="7">
    <source>
        <dbReference type="ARBA" id="ARBA00022842"/>
    </source>
</evidence>
<gene>
    <name evidence="8" type="primary">ppk</name>
    <name evidence="14" type="ORF">BHF68_07435</name>
</gene>
<evidence type="ECO:0000256" key="2">
    <source>
        <dbReference type="ARBA" id="ARBA00022679"/>
    </source>
</evidence>
<dbReference type="CDD" id="cd09165">
    <property type="entry name" value="PLDc_PaPPK1_C1_like"/>
    <property type="match status" value="1"/>
</dbReference>
<dbReference type="InterPro" id="IPR024953">
    <property type="entry name" value="PP_kinase_middle"/>
</dbReference>
<dbReference type="Pfam" id="PF13089">
    <property type="entry name" value="PP_kinase_N"/>
    <property type="match status" value="1"/>
</dbReference>
<dbReference type="NCBIfam" id="NF003920">
    <property type="entry name" value="PRK05443.2-1"/>
    <property type="match status" value="1"/>
</dbReference>
<dbReference type="NCBIfam" id="TIGR03705">
    <property type="entry name" value="poly_P_kin"/>
    <property type="match status" value="1"/>
</dbReference>
<dbReference type="GO" id="GO:0006799">
    <property type="term" value="P:polyphosphate biosynthetic process"/>
    <property type="evidence" value="ECO:0007669"/>
    <property type="project" value="UniProtKB-UniRule"/>
</dbReference>
<feature type="active site" description="Phosphohistidine intermediate" evidence="8">
    <location>
        <position position="436"/>
    </location>
</feature>
<feature type="binding site" evidence="8">
    <location>
        <position position="406"/>
    </location>
    <ligand>
        <name>Mg(2+)</name>
        <dbReference type="ChEBI" id="CHEBI:18420"/>
    </ligand>
</feature>